<name>A0A2W5Q5X3_9SPHN</name>
<dbReference type="Pfam" id="PF01541">
    <property type="entry name" value="GIY-YIG"/>
    <property type="match status" value="1"/>
</dbReference>
<dbReference type="Gene3D" id="3.40.1440.10">
    <property type="entry name" value="GIY-YIG endonuclease"/>
    <property type="match status" value="1"/>
</dbReference>
<dbReference type="PROSITE" id="PS50164">
    <property type="entry name" value="GIY_YIG"/>
    <property type="match status" value="1"/>
</dbReference>
<reference evidence="3 4" key="1">
    <citation type="submission" date="2017-08" db="EMBL/GenBank/DDBJ databases">
        <title>Infants hospitalized years apart are colonized by the same room-sourced microbial strains.</title>
        <authorList>
            <person name="Brooks B."/>
            <person name="Olm M.R."/>
            <person name="Firek B.A."/>
            <person name="Baker R."/>
            <person name="Thomas B.C."/>
            <person name="Morowitz M.J."/>
            <person name="Banfield J.F."/>
        </authorList>
    </citation>
    <scope>NUCLEOTIDE SEQUENCE [LARGE SCALE GENOMIC DNA]</scope>
    <source>
        <strain evidence="3">S2_005_002_R2_33</strain>
    </source>
</reference>
<proteinExistence type="inferred from homology"/>
<protein>
    <submittedName>
        <fullName evidence="3">Excinuclease ABC subunit C</fullName>
    </submittedName>
</protein>
<gene>
    <name evidence="3" type="ORF">DI555_18820</name>
</gene>
<dbReference type="InterPro" id="IPR000305">
    <property type="entry name" value="GIY-YIG_endonuc"/>
</dbReference>
<comment type="similarity">
    <text evidence="1">Belongs to the UPF0213 family.</text>
</comment>
<dbReference type="PANTHER" id="PTHR34477">
    <property type="entry name" value="UPF0213 PROTEIN YHBQ"/>
    <property type="match status" value="1"/>
</dbReference>
<dbReference type="InterPro" id="IPR050190">
    <property type="entry name" value="UPF0213_domain"/>
</dbReference>
<evidence type="ECO:0000259" key="2">
    <source>
        <dbReference type="PROSITE" id="PS50164"/>
    </source>
</evidence>
<dbReference type="EMBL" id="QFPX01000020">
    <property type="protein sequence ID" value="PZQ52767.1"/>
    <property type="molecule type" value="Genomic_DNA"/>
</dbReference>
<dbReference type="Proteomes" id="UP000249082">
    <property type="component" value="Unassembled WGS sequence"/>
</dbReference>
<dbReference type="CDD" id="cd10448">
    <property type="entry name" value="GIY-YIG_unchar_3"/>
    <property type="match status" value="1"/>
</dbReference>
<organism evidence="3 4">
    <name type="scientific">Novosphingobium pentaromativorans</name>
    <dbReference type="NCBI Taxonomy" id="205844"/>
    <lineage>
        <taxon>Bacteria</taxon>
        <taxon>Pseudomonadati</taxon>
        <taxon>Pseudomonadota</taxon>
        <taxon>Alphaproteobacteria</taxon>
        <taxon>Sphingomonadales</taxon>
        <taxon>Sphingomonadaceae</taxon>
        <taxon>Novosphingobium</taxon>
    </lineage>
</organism>
<evidence type="ECO:0000256" key="1">
    <source>
        <dbReference type="ARBA" id="ARBA00007435"/>
    </source>
</evidence>
<dbReference type="SUPFAM" id="SSF82771">
    <property type="entry name" value="GIY-YIG endonuclease"/>
    <property type="match status" value="1"/>
</dbReference>
<dbReference type="AlphaFoldDB" id="A0A2W5Q5X3"/>
<evidence type="ECO:0000313" key="4">
    <source>
        <dbReference type="Proteomes" id="UP000249082"/>
    </source>
</evidence>
<comment type="caution">
    <text evidence="3">The sequence shown here is derived from an EMBL/GenBank/DDBJ whole genome shotgun (WGS) entry which is preliminary data.</text>
</comment>
<dbReference type="InterPro" id="IPR035901">
    <property type="entry name" value="GIY-YIG_endonuc_sf"/>
</dbReference>
<sequence>MGSGGFTYIMTNREFGVLYVGVTADIHARIAQHREGRGSEFCRKYGLDRLVVVEPHATIQEAIAREKQLKRCRREWKLELIESANPLWEDLAAYL</sequence>
<dbReference type="PANTHER" id="PTHR34477:SF5">
    <property type="entry name" value="BSL5627 PROTEIN"/>
    <property type="match status" value="1"/>
</dbReference>
<feature type="domain" description="GIY-YIG" evidence="2">
    <location>
        <begin position="3"/>
        <end position="79"/>
    </location>
</feature>
<evidence type="ECO:0000313" key="3">
    <source>
        <dbReference type="EMBL" id="PZQ52767.1"/>
    </source>
</evidence>
<accession>A0A2W5Q5X3</accession>